<feature type="domain" description="OmpR/PhoB-type" evidence="8">
    <location>
        <begin position="1"/>
        <end position="98"/>
    </location>
</feature>
<evidence type="ECO:0000256" key="4">
    <source>
        <dbReference type="ARBA" id="ARBA00023125"/>
    </source>
</evidence>
<keyword evidence="3" id="KW-0805">Transcription regulation</keyword>
<dbReference type="InterPro" id="IPR027417">
    <property type="entry name" value="P-loop_NTPase"/>
</dbReference>
<feature type="compositionally biased region" description="Basic and acidic residues" evidence="7">
    <location>
        <begin position="386"/>
        <end position="395"/>
    </location>
</feature>
<dbReference type="Pfam" id="PF00486">
    <property type="entry name" value="Trans_reg_C"/>
    <property type="match status" value="1"/>
</dbReference>
<dbReference type="InterPro" id="IPR011990">
    <property type="entry name" value="TPR-like_helical_dom_sf"/>
</dbReference>
<dbReference type="EMBL" id="JAQOSK010000017">
    <property type="protein sequence ID" value="MDC2959608.1"/>
    <property type="molecule type" value="Genomic_DNA"/>
</dbReference>
<dbReference type="InterPro" id="IPR036388">
    <property type="entry name" value="WH-like_DNA-bd_sf"/>
</dbReference>
<dbReference type="InterPro" id="IPR051677">
    <property type="entry name" value="AfsR-DnrI-RedD_regulator"/>
</dbReference>
<dbReference type="SMART" id="SM00862">
    <property type="entry name" value="Trans_reg_C"/>
    <property type="match status" value="1"/>
</dbReference>
<dbReference type="Gene3D" id="1.25.40.10">
    <property type="entry name" value="Tetratricopeptide repeat domain"/>
    <property type="match status" value="2"/>
</dbReference>
<evidence type="ECO:0000256" key="3">
    <source>
        <dbReference type="ARBA" id="ARBA00023015"/>
    </source>
</evidence>
<dbReference type="SUPFAM" id="SSF46894">
    <property type="entry name" value="C-terminal effector domain of the bipartite response regulators"/>
    <property type="match status" value="1"/>
</dbReference>
<comment type="similarity">
    <text evidence="1">Belongs to the AfsR/DnrI/RedD regulatory family.</text>
</comment>
<feature type="region of interest" description="Disordered" evidence="7">
    <location>
        <begin position="386"/>
        <end position="444"/>
    </location>
</feature>
<reference evidence="9 10" key="1">
    <citation type="journal article" date="2015" name="Int. J. Syst. Evol. Microbiol.">
        <title>Streptomyces gilvifuscus sp. nov., an actinomycete that produces antibacterial compounds isolated from soil.</title>
        <authorList>
            <person name="Nguyen T.M."/>
            <person name="Kim J."/>
        </authorList>
    </citation>
    <scope>NUCLEOTIDE SEQUENCE [LARGE SCALE GENOMIC DNA]</scope>
    <source>
        <strain evidence="9 10">T113</strain>
    </source>
</reference>
<evidence type="ECO:0000256" key="7">
    <source>
        <dbReference type="SAM" id="MobiDB-lite"/>
    </source>
</evidence>
<dbReference type="SUPFAM" id="SSF52540">
    <property type="entry name" value="P-loop containing nucleoside triphosphate hydrolases"/>
    <property type="match status" value="1"/>
</dbReference>
<sequence length="1199" mass="127386">MLRVQVLGPLRGDVDGVPVHLGSPRQRAVLALLLADRGRVVPVDRLVDGLWRGRPPQKAAASLHAYVSNLRRVLEPGRVPRTPAGVLVSAPPGYALRLPEDAVDAWRFEAAVRRSRTASPAEARRLLEEALGWWHGAAYGEWADEEWAAVEAARLSELHSVARELAVDAALASGDPAEAVPAAETLVREHPLREEGWRLLALGLWACGRRADALAVLRRAAAVMAEELGLGLGEALTELESAMLTGRTEVLRTAVPAAPRTEVVRTAVPAAPVEVRDQAPVALPVADEVFVGRDDELRVLEGAARDALPGGGVVLVTGEPGAGKSALLARYRRRLRDQGWTVVVGRCPEFDGAPSAWAWVEALDALARRVPPADPDALGALLHETGHRQRPDRGDGSGSGTAGSGDAGRRGQLGECGGCGEGPRFDEPGERESTPGTGPDRAGAVVASTGRAGEAFAGRFRLHQAFGTWLRKAAAEAPLAVIVDDLHRADGETLALLERAAGLVGSPVLVIAAYRPVDAEDRLTQTLAELAHRSPHRLTLDGLPLDGVDTLVRAVCRDHVDAATVRALAERTGGNPFYVRESARLLASEGALVAISEVPQGVRDVLRRRLRRLTERTRAVLRLAAVVGRETEVGLLVDAADPAQHEEHDVLDALEESVLAGLLTEPAPGVVRFAHALVRDTLYTDLVGVRRARLHARVADALRRRRPDDVAALAHHFARAASPRTAALAVEYSLAAADLAERRYAHDTAVELLTQAIESFARIPAVADDGSPARRAGQLVALLGRLLRAQNRAGAIVAARDTRQRAIEAAEAVGDEELTAAALDSWIGPGRALSGPRGLVDPEALDTFVDRLLARAESDPAVIGALPPALTDRQDRWSAPGDAQQTALVDQVAGVERRLAVARAVGDPLLIACALTAEAAVAPPGSVDRRTSLATELRVLGYAHDLPANSWVREHIGAMTAGARGDVAKVRGHAGQGLAVARRHRLQEAEAINLSTLGMLAHVEGRFADAEATYTQARELLRAHGSPHGDLVHVLGLTTVRLSSGRPGEAEPLLRTLVPGSVPTVDLALGVVLARQGEDEQAYALSRRSPAAVPVVPDHLYGIALSLRAELAFLLRDLTSARELVPLLLPLRTQLAGAASISFVTRPFAHSLGELYRLLGDEPEARRQFALAEDVARRWGSRHLAEAARAAAVEGMPLG</sequence>
<dbReference type="InterPro" id="IPR001867">
    <property type="entry name" value="OmpR/PhoB-type_DNA-bd"/>
</dbReference>
<dbReference type="Proteomes" id="UP001221328">
    <property type="component" value="Unassembled WGS sequence"/>
</dbReference>
<evidence type="ECO:0000256" key="6">
    <source>
        <dbReference type="PROSITE-ProRule" id="PRU01091"/>
    </source>
</evidence>
<dbReference type="Gene3D" id="1.10.10.10">
    <property type="entry name" value="Winged helix-like DNA-binding domain superfamily/Winged helix DNA-binding domain"/>
    <property type="match status" value="1"/>
</dbReference>
<evidence type="ECO:0000313" key="9">
    <source>
        <dbReference type="EMBL" id="MDC2959608.1"/>
    </source>
</evidence>
<dbReference type="InterPro" id="IPR003593">
    <property type="entry name" value="AAA+_ATPase"/>
</dbReference>
<gene>
    <name evidence="9" type="ORF">PO587_34800</name>
</gene>
<dbReference type="PROSITE" id="PS51755">
    <property type="entry name" value="OMPR_PHOB"/>
    <property type="match status" value="1"/>
</dbReference>
<evidence type="ECO:0000313" key="10">
    <source>
        <dbReference type="Proteomes" id="UP001221328"/>
    </source>
</evidence>
<dbReference type="InterPro" id="IPR005158">
    <property type="entry name" value="BTAD"/>
</dbReference>
<dbReference type="SMART" id="SM00382">
    <property type="entry name" value="AAA"/>
    <property type="match status" value="1"/>
</dbReference>
<dbReference type="PANTHER" id="PTHR35807">
    <property type="entry name" value="TRANSCRIPTIONAL REGULATOR REDD-RELATED"/>
    <property type="match status" value="1"/>
</dbReference>
<dbReference type="InterPro" id="IPR041664">
    <property type="entry name" value="AAA_16"/>
</dbReference>
<dbReference type="PANTHER" id="PTHR35807:SF1">
    <property type="entry name" value="TRANSCRIPTIONAL REGULATOR REDD"/>
    <property type="match status" value="1"/>
</dbReference>
<evidence type="ECO:0000256" key="5">
    <source>
        <dbReference type="ARBA" id="ARBA00023163"/>
    </source>
</evidence>
<keyword evidence="4 6" id="KW-0238">DNA-binding</keyword>
<evidence type="ECO:0000256" key="2">
    <source>
        <dbReference type="ARBA" id="ARBA00023012"/>
    </source>
</evidence>
<feature type="compositionally biased region" description="Basic and acidic residues" evidence="7">
    <location>
        <begin position="423"/>
        <end position="433"/>
    </location>
</feature>
<keyword evidence="10" id="KW-1185">Reference proteome</keyword>
<accession>A0ABT5G436</accession>
<keyword evidence="2" id="KW-0902">Two-component regulatory system</keyword>
<dbReference type="SMART" id="SM01043">
    <property type="entry name" value="BTAD"/>
    <property type="match status" value="1"/>
</dbReference>
<proteinExistence type="inferred from homology"/>
<evidence type="ECO:0000256" key="1">
    <source>
        <dbReference type="ARBA" id="ARBA00005820"/>
    </source>
</evidence>
<keyword evidence="5" id="KW-0804">Transcription</keyword>
<dbReference type="SUPFAM" id="SSF48452">
    <property type="entry name" value="TPR-like"/>
    <property type="match status" value="2"/>
</dbReference>
<dbReference type="InterPro" id="IPR016032">
    <property type="entry name" value="Sig_transdc_resp-reg_C-effctor"/>
</dbReference>
<name>A0ABT5G436_9ACTN</name>
<comment type="caution">
    <text evidence="9">The sequence shown here is derived from an EMBL/GenBank/DDBJ whole genome shotgun (WGS) entry which is preliminary data.</text>
</comment>
<dbReference type="CDD" id="cd15831">
    <property type="entry name" value="BTAD"/>
    <property type="match status" value="1"/>
</dbReference>
<feature type="DNA-binding region" description="OmpR/PhoB-type" evidence="6">
    <location>
        <begin position="1"/>
        <end position="98"/>
    </location>
</feature>
<dbReference type="Pfam" id="PF03704">
    <property type="entry name" value="BTAD"/>
    <property type="match status" value="1"/>
</dbReference>
<feature type="compositionally biased region" description="Gly residues" evidence="7">
    <location>
        <begin position="396"/>
        <end position="406"/>
    </location>
</feature>
<dbReference type="Gene3D" id="3.40.50.300">
    <property type="entry name" value="P-loop containing nucleotide triphosphate hydrolases"/>
    <property type="match status" value="1"/>
</dbReference>
<dbReference type="Pfam" id="PF13191">
    <property type="entry name" value="AAA_16"/>
    <property type="match status" value="1"/>
</dbReference>
<evidence type="ECO:0000259" key="8">
    <source>
        <dbReference type="PROSITE" id="PS51755"/>
    </source>
</evidence>
<protein>
    <submittedName>
        <fullName evidence="9">BTAD domain-containing putative transcriptional regulator</fullName>
    </submittedName>
</protein>
<organism evidence="9 10">
    <name type="scientific">Streptomyces gilvifuscus</name>
    <dbReference type="NCBI Taxonomy" id="1550617"/>
    <lineage>
        <taxon>Bacteria</taxon>
        <taxon>Bacillati</taxon>
        <taxon>Actinomycetota</taxon>
        <taxon>Actinomycetes</taxon>
        <taxon>Kitasatosporales</taxon>
        <taxon>Streptomycetaceae</taxon>
        <taxon>Streptomyces</taxon>
    </lineage>
</organism>